<dbReference type="EMBL" id="JAIWYP010000025">
    <property type="protein sequence ID" value="KAH3692132.1"/>
    <property type="molecule type" value="Genomic_DNA"/>
</dbReference>
<dbReference type="Proteomes" id="UP000828390">
    <property type="component" value="Unassembled WGS sequence"/>
</dbReference>
<protein>
    <submittedName>
        <fullName evidence="2">Uncharacterized protein</fullName>
    </submittedName>
</protein>
<sequence length="99" mass="11547">MRKKHIRDEKDGPNDDYDIHEPLKHQLPKIDEACQANECVIVAYKDNWYPGFVEMVKSETKASVNSYSLTAGTFMWPTQKDIQDVEKQFVLRQGQIQEC</sequence>
<proteinExistence type="predicted"/>
<evidence type="ECO:0000256" key="1">
    <source>
        <dbReference type="SAM" id="MobiDB-lite"/>
    </source>
</evidence>
<evidence type="ECO:0000313" key="3">
    <source>
        <dbReference type="Proteomes" id="UP000828390"/>
    </source>
</evidence>
<keyword evidence="3" id="KW-1185">Reference proteome</keyword>
<evidence type="ECO:0000313" key="2">
    <source>
        <dbReference type="EMBL" id="KAH3692132.1"/>
    </source>
</evidence>
<comment type="caution">
    <text evidence="2">The sequence shown here is derived from an EMBL/GenBank/DDBJ whole genome shotgun (WGS) entry which is preliminary data.</text>
</comment>
<accession>A0A9D4BFW0</accession>
<feature type="region of interest" description="Disordered" evidence="1">
    <location>
        <begin position="1"/>
        <end position="20"/>
    </location>
</feature>
<dbReference type="AlphaFoldDB" id="A0A9D4BFW0"/>
<reference evidence="2" key="1">
    <citation type="journal article" date="2019" name="bioRxiv">
        <title>The Genome of the Zebra Mussel, Dreissena polymorpha: A Resource for Invasive Species Research.</title>
        <authorList>
            <person name="McCartney M.A."/>
            <person name="Auch B."/>
            <person name="Kono T."/>
            <person name="Mallez S."/>
            <person name="Zhang Y."/>
            <person name="Obille A."/>
            <person name="Becker A."/>
            <person name="Abrahante J.E."/>
            <person name="Garbe J."/>
            <person name="Badalamenti J.P."/>
            <person name="Herman A."/>
            <person name="Mangelson H."/>
            <person name="Liachko I."/>
            <person name="Sullivan S."/>
            <person name="Sone E.D."/>
            <person name="Koren S."/>
            <person name="Silverstein K.A.T."/>
            <person name="Beckman K.B."/>
            <person name="Gohl D.M."/>
        </authorList>
    </citation>
    <scope>NUCLEOTIDE SEQUENCE</scope>
    <source>
        <strain evidence="2">Duluth1</strain>
        <tissue evidence="2">Whole animal</tissue>
    </source>
</reference>
<gene>
    <name evidence="2" type="ORF">DPMN_193945</name>
</gene>
<reference evidence="2" key="2">
    <citation type="submission" date="2020-11" db="EMBL/GenBank/DDBJ databases">
        <authorList>
            <person name="McCartney M.A."/>
            <person name="Auch B."/>
            <person name="Kono T."/>
            <person name="Mallez S."/>
            <person name="Becker A."/>
            <person name="Gohl D.M."/>
            <person name="Silverstein K.A.T."/>
            <person name="Koren S."/>
            <person name="Bechman K.B."/>
            <person name="Herman A."/>
            <person name="Abrahante J.E."/>
            <person name="Garbe J."/>
        </authorList>
    </citation>
    <scope>NUCLEOTIDE SEQUENCE</scope>
    <source>
        <strain evidence="2">Duluth1</strain>
        <tissue evidence="2">Whole animal</tissue>
    </source>
</reference>
<name>A0A9D4BFW0_DREPO</name>
<organism evidence="2 3">
    <name type="scientific">Dreissena polymorpha</name>
    <name type="common">Zebra mussel</name>
    <name type="synonym">Mytilus polymorpha</name>
    <dbReference type="NCBI Taxonomy" id="45954"/>
    <lineage>
        <taxon>Eukaryota</taxon>
        <taxon>Metazoa</taxon>
        <taxon>Spiralia</taxon>
        <taxon>Lophotrochozoa</taxon>
        <taxon>Mollusca</taxon>
        <taxon>Bivalvia</taxon>
        <taxon>Autobranchia</taxon>
        <taxon>Heteroconchia</taxon>
        <taxon>Euheterodonta</taxon>
        <taxon>Imparidentia</taxon>
        <taxon>Neoheterodontei</taxon>
        <taxon>Myida</taxon>
        <taxon>Dreissenoidea</taxon>
        <taxon>Dreissenidae</taxon>
        <taxon>Dreissena</taxon>
    </lineage>
</organism>